<evidence type="ECO:0000256" key="3">
    <source>
        <dbReference type="SAM" id="MobiDB-lite"/>
    </source>
</evidence>
<dbReference type="InterPro" id="IPR003903">
    <property type="entry name" value="UIM_dom"/>
</dbReference>
<dbReference type="GO" id="GO:0005829">
    <property type="term" value="C:cytosol"/>
    <property type="evidence" value="ECO:0007669"/>
    <property type="project" value="TreeGrafter"/>
</dbReference>
<dbReference type="GO" id="GO:0036435">
    <property type="term" value="F:K48-linked polyubiquitin modification-dependent protein binding"/>
    <property type="evidence" value="ECO:0007669"/>
    <property type="project" value="UniProtKB-ARBA"/>
</dbReference>
<protein>
    <recommendedName>
        <fullName evidence="4">VWFA domain-containing protein</fullName>
    </recommendedName>
</protein>
<dbReference type="OrthoDB" id="1731724at2759"/>
<dbReference type="Gene3D" id="3.40.50.410">
    <property type="entry name" value="von Willebrand factor, type A domain"/>
    <property type="match status" value="1"/>
</dbReference>
<dbReference type="PANTHER" id="PTHR10223:SF0">
    <property type="entry name" value="26S PROTEASOME NON-ATPASE REGULATORY SUBUNIT 4"/>
    <property type="match status" value="1"/>
</dbReference>
<name>A0A2T9Z4K4_9FUNG</name>
<dbReference type="STRING" id="61424.A0A2T9Z4K4"/>
<keyword evidence="6" id="KW-1185">Reference proteome</keyword>
<evidence type="ECO:0000256" key="2">
    <source>
        <dbReference type="ARBA" id="ARBA00022942"/>
    </source>
</evidence>
<dbReference type="SMART" id="SM00327">
    <property type="entry name" value="VWA"/>
    <property type="match status" value="1"/>
</dbReference>
<evidence type="ECO:0000313" key="5">
    <source>
        <dbReference type="EMBL" id="PVU99481.1"/>
    </source>
</evidence>
<dbReference type="Pfam" id="PF02809">
    <property type="entry name" value="UIM"/>
    <property type="match status" value="2"/>
</dbReference>
<comment type="similarity">
    <text evidence="1">Belongs to the proteasome subunit S5A family.</text>
</comment>
<organism evidence="5 6">
    <name type="scientific">Furculomyces boomerangus</name>
    <dbReference type="NCBI Taxonomy" id="61424"/>
    <lineage>
        <taxon>Eukaryota</taxon>
        <taxon>Fungi</taxon>
        <taxon>Fungi incertae sedis</taxon>
        <taxon>Zoopagomycota</taxon>
        <taxon>Kickxellomycotina</taxon>
        <taxon>Harpellomycetes</taxon>
        <taxon>Harpellales</taxon>
        <taxon>Harpellaceae</taxon>
        <taxon>Furculomyces</taxon>
    </lineage>
</organism>
<feature type="compositionally biased region" description="Basic and acidic residues" evidence="3">
    <location>
        <begin position="314"/>
        <end position="334"/>
    </location>
</feature>
<evidence type="ECO:0000256" key="1">
    <source>
        <dbReference type="ARBA" id="ARBA00005574"/>
    </source>
</evidence>
<evidence type="ECO:0000259" key="4">
    <source>
        <dbReference type="PROSITE" id="PS50234"/>
    </source>
</evidence>
<dbReference type="EMBL" id="MBFT01000034">
    <property type="protein sequence ID" value="PVU99481.1"/>
    <property type="molecule type" value="Genomic_DNA"/>
</dbReference>
<dbReference type="InterPro" id="IPR002035">
    <property type="entry name" value="VWF_A"/>
</dbReference>
<dbReference type="SMART" id="SM00726">
    <property type="entry name" value="UIM"/>
    <property type="match status" value="2"/>
</dbReference>
<sequence>MVLEATVLVLDNSEWTRNGDYTPNRFQAQIDAIHVLFNMKTLDNPENTVGVIAHAGASPQVLVSLTNDIGALLKGMHELKIEGVGHFTTGIQIAQLLLKHRANKNQRQRVIIFSASPLDSDEKVLVKLGKKLKKNNISVDVINIGEYSQNEQELQEFVNAVDAGGSSQLITLPPDNKLLSESIKAAFRQISLNDGDNGGFNDDLGFDMDPNMDPELAMALRMSLEEEVARQRAVQPVDQQSQGPSVQPSNNSDAMDTMDEEEQIRKAIELSLQSGENEIPESSANKDHDDLVSSLIDTLPGVDPTDPSLQQELNKAKGNDNKGKSNEKDEDKTN</sequence>
<dbReference type="GO" id="GO:0008540">
    <property type="term" value="C:proteasome regulatory particle, base subcomplex"/>
    <property type="evidence" value="ECO:0007669"/>
    <property type="project" value="TreeGrafter"/>
</dbReference>
<proteinExistence type="inferred from homology"/>
<feature type="domain" description="VWFA" evidence="4">
    <location>
        <begin position="5"/>
        <end position="190"/>
    </location>
</feature>
<feature type="region of interest" description="Disordered" evidence="3">
    <location>
        <begin position="276"/>
        <end position="334"/>
    </location>
</feature>
<dbReference type="Gene3D" id="1.10.287.3990">
    <property type="match status" value="1"/>
</dbReference>
<dbReference type="Pfam" id="PF13519">
    <property type="entry name" value="VWA_2"/>
    <property type="match status" value="1"/>
</dbReference>
<dbReference type="AlphaFoldDB" id="A0A2T9Z4K4"/>
<dbReference type="SUPFAM" id="SSF53300">
    <property type="entry name" value="vWA-like"/>
    <property type="match status" value="1"/>
</dbReference>
<keyword evidence="2" id="KW-0647">Proteasome</keyword>
<dbReference type="InterPro" id="IPR027040">
    <property type="entry name" value="PSMD4"/>
</dbReference>
<evidence type="ECO:0000313" key="6">
    <source>
        <dbReference type="Proteomes" id="UP000245699"/>
    </source>
</evidence>
<reference evidence="5 6" key="1">
    <citation type="journal article" date="2018" name="MBio">
        <title>Comparative Genomics Reveals the Core Gene Toolbox for the Fungus-Insect Symbiosis.</title>
        <authorList>
            <person name="Wang Y."/>
            <person name="Stata M."/>
            <person name="Wang W."/>
            <person name="Stajich J.E."/>
            <person name="White M.M."/>
            <person name="Moncalvo J.M."/>
        </authorList>
    </citation>
    <scope>NUCLEOTIDE SEQUENCE [LARGE SCALE GENOMIC DNA]</scope>
    <source>
        <strain evidence="5 6">AUS-77-4</strain>
    </source>
</reference>
<accession>A0A2T9Z4K4</accession>
<dbReference type="PANTHER" id="PTHR10223">
    <property type="entry name" value="26S PROTEASOME NON-ATPASE REGULATORY SUBUNIT 4"/>
    <property type="match status" value="1"/>
</dbReference>
<dbReference type="GO" id="GO:0043161">
    <property type="term" value="P:proteasome-mediated ubiquitin-dependent protein catabolic process"/>
    <property type="evidence" value="ECO:0007669"/>
    <property type="project" value="TreeGrafter"/>
</dbReference>
<dbReference type="Proteomes" id="UP000245699">
    <property type="component" value="Unassembled WGS sequence"/>
</dbReference>
<gene>
    <name evidence="5" type="ORF">BB559_000672</name>
</gene>
<feature type="region of interest" description="Disordered" evidence="3">
    <location>
        <begin position="227"/>
        <end position="260"/>
    </location>
</feature>
<dbReference type="FunFam" id="3.40.50.410:FF:000005">
    <property type="entry name" value="26S proteasome non-ATPase regulatory subunit 4"/>
    <property type="match status" value="1"/>
</dbReference>
<dbReference type="InterPro" id="IPR036465">
    <property type="entry name" value="vWFA_dom_sf"/>
</dbReference>
<dbReference type="PROSITE" id="PS50330">
    <property type="entry name" value="UIM"/>
    <property type="match status" value="2"/>
</dbReference>
<dbReference type="GO" id="GO:0005634">
    <property type="term" value="C:nucleus"/>
    <property type="evidence" value="ECO:0007669"/>
    <property type="project" value="TreeGrafter"/>
</dbReference>
<comment type="caution">
    <text evidence="5">The sequence shown here is derived from an EMBL/GenBank/DDBJ whole genome shotgun (WGS) entry which is preliminary data.</text>
</comment>
<dbReference type="PROSITE" id="PS50234">
    <property type="entry name" value="VWFA"/>
    <property type="match status" value="1"/>
</dbReference>
<feature type="compositionally biased region" description="Polar residues" evidence="3">
    <location>
        <begin position="237"/>
        <end position="254"/>
    </location>
</feature>